<protein>
    <recommendedName>
        <fullName evidence="1">DUF4123 domain-containing protein</fullName>
    </recommendedName>
</protein>
<comment type="caution">
    <text evidence="2">The sequence shown here is derived from an EMBL/GenBank/DDBJ whole genome shotgun (WGS) entry which is preliminary data.</text>
</comment>
<feature type="domain" description="DUF4123" evidence="1">
    <location>
        <begin position="45"/>
        <end position="130"/>
    </location>
</feature>
<name>A0ABM8P8K9_9BURK</name>
<dbReference type="Proteomes" id="UP000598032">
    <property type="component" value="Unassembled WGS sequence"/>
</dbReference>
<dbReference type="InterPro" id="IPR025391">
    <property type="entry name" value="DUF4123"/>
</dbReference>
<evidence type="ECO:0000313" key="3">
    <source>
        <dbReference type="Proteomes" id="UP000598032"/>
    </source>
</evidence>
<dbReference type="EMBL" id="CAJHCP010000023">
    <property type="protein sequence ID" value="CAD6559165.1"/>
    <property type="molecule type" value="Genomic_DNA"/>
</dbReference>
<reference evidence="2 3" key="1">
    <citation type="submission" date="2020-10" db="EMBL/GenBank/DDBJ databases">
        <authorList>
            <person name="Peeters C."/>
        </authorList>
    </citation>
    <scope>NUCLEOTIDE SEQUENCE [LARGE SCALE GENOMIC DNA]</scope>
    <source>
        <strain evidence="2 3">LMG 28140</strain>
    </source>
</reference>
<evidence type="ECO:0000259" key="1">
    <source>
        <dbReference type="Pfam" id="PF13503"/>
    </source>
</evidence>
<sequence>MQSQTHIEAWESSTHLLADRLLIQDWLRDLPWQVVAPEFLAQEAHLLPVVLQLDELEPPHRKEVQQQLAMSDPSKVAPAMLIGSDLSTGALARQLARHVTVTLSDGSHALLRLADPEVFIHLLWVLPLPHLASLCEAARQWSVPLMGEWFELQFDNRPEPAWDTLSEESSIALVNVGLVNDVLATLPEPGGIKELWRTGQQCNQWLCTAQTRFGLTDAADCVAFARHGVLLGNGFTHHPVLAPHLETAREIPGAYAQQTAPISQREWNRVIADIEQSSQKRNAS</sequence>
<gene>
    <name evidence="2" type="ORF">LMG28140_06560</name>
</gene>
<dbReference type="Pfam" id="PF13503">
    <property type="entry name" value="DUF4123"/>
    <property type="match status" value="1"/>
</dbReference>
<accession>A0ABM8P8K9</accession>
<proteinExistence type="predicted"/>
<evidence type="ECO:0000313" key="2">
    <source>
        <dbReference type="EMBL" id="CAD6559165.1"/>
    </source>
</evidence>
<dbReference type="RefSeq" id="WP_201646387.1">
    <property type="nucleotide sequence ID" value="NZ_CAJHCP010000023.1"/>
</dbReference>
<keyword evidence="3" id="KW-1185">Reference proteome</keyword>
<organism evidence="2 3">
    <name type="scientific">Paraburkholderia metrosideri</name>
    <dbReference type="NCBI Taxonomy" id="580937"/>
    <lineage>
        <taxon>Bacteria</taxon>
        <taxon>Pseudomonadati</taxon>
        <taxon>Pseudomonadota</taxon>
        <taxon>Betaproteobacteria</taxon>
        <taxon>Burkholderiales</taxon>
        <taxon>Burkholderiaceae</taxon>
        <taxon>Paraburkholderia</taxon>
    </lineage>
</organism>